<comment type="caution">
    <text evidence="1">The sequence shown here is derived from an EMBL/GenBank/DDBJ whole genome shotgun (WGS) entry which is preliminary data.</text>
</comment>
<gene>
    <name evidence="1" type="ORF">F5148DRAFT_1150087</name>
</gene>
<sequence length="156" mass="17150">TKVNLDDYKGGLPIDIVVQPPTTQLTPPVPPRDTVNCIMIKVPAMQQTQAHTPISSTSTNKENRGPGWNTSAGDMIIQGTRFKLCLEPAPLRTTNLESEEKVINKETSMSEEEGKTGQCTFCPAKCHETNITMMEKHYCVHPSIPGYVAPDRGAIR</sequence>
<name>A0ACC0U798_9AGAM</name>
<evidence type="ECO:0000313" key="2">
    <source>
        <dbReference type="Proteomes" id="UP001207468"/>
    </source>
</evidence>
<keyword evidence="2" id="KW-1185">Reference proteome</keyword>
<reference evidence="1" key="1">
    <citation type="submission" date="2021-03" db="EMBL/GenBank/DDBJ databases">
        <title>Evolutionary priming and transition to the ectomycorrhizal habit in an iconic lineage of mushroom-forming fungi: is preadaptation a requirement?</title>
        <authorList>
            <consortium name="DOE Joint Genome Institute"/>
            <person name="Looney B.P."/>
            <person name="Miyauchi S."/>
            <person name="Morin E."/>
            <person name="Drula E."/>
            <person name="Courty P.E."/>
            <person name="Chicoki N."/>
            <person name="Fauchery L."/>
            <person name="Kohler A."/>
            <person name="Kuo A."/>
            <person name="LaButti K."/>
            <person name="Pangilinan J."/>
            <person name="Lipzen A."/>
            <person name="Riley R."/>
            <person name="Andreopoulos W."/>
            <person name="He G."/>
            <person name="Johnson J."/>
            <person name="Barry K.W."/>
            <person name="Grigoriev I.V."/>
            <person name="Nagy L."/>
            <person name="Hibbett D."/>
            <person name="Henrissat B."/>
            <person name="Matheny P.B."/>
            <person name="Labbe J."/>
            <person name="Martin A.F."/>
        </authorList>
    </citation>
    <scope>NUCLEOTIDE SEQUENCE</scope>
    <source>
        <strain evidence="1">BPL698</strain>
    </source>
</reference>
<organism evidence="1 2">
    <name type="scientific">Russula earlei</name>
    <dbReference type="NCBI Taxonomy" id="71964"/>
    <lineage>
        <taxon>Eukaryota</taxon>
        <taxon>Fungi</taxon>
        <taxon>Dikarya</taxon>
        <taxon>Basidiomycota</taxon>
        <taxon>Agaricomycotina</taxon>
        <taxon>Agaricomycetes</taxon>
        <taxon>Russulales</taxon>
        <taxon>Russulaceae</taxon>
        <taxon>Russula</taxon>
    </lineage>
</organism>
<evidence type="ECO:0000313" key="1">
    <source>
        <dbReference type="EMBL" id="KAI9465110.1"/>
    </source>
</evidence>
<proteinExistence type="predicted"/>
<accession>A0ACC0U798</accession>
<protein>
    <submittedName>
        <fullName evidence="1">Uncharacterized protein</fullName>
    </submittedName>
</protein>
<dbReference type="Proteomes" id="UP001207468">
    <property type="component" value="Unassembled WGS sequence"/>
</dbReference>
<feature type="non-terminal residue" evidence="1">
    <location>
        <position position="1"/>
    </location>
</feature>
<dbReference type="EMBL" id="JAGFNK010000146">
    <property type="protein sequence ID" value="KAI9465110.1"/>
    <property type="molecule type" value="Genomic_DNA"/>
</dbReference>